<comment type="caution">
    <text evidence="2">The sequence shown here is derived from an EMBL/GenBank/DDBJ whole genome shotgun (WGS) entry which is preliminary data.</text>
</comment>
<accession>A0A9J6NZF9</accession>
<dbReference type="PROSITE" id="PS51186">
    <property type="entry name" value="GNAT"/>
    <property type="match status" value="1"/>
</dbReference>
<keyword evidence="3" id="KW-1185">Reference proteome</keyword>
<evidence type="ECO:0000313" key="3">
    <source>
        <dbReference type="Proteomes" id="UP001056429"/>
    </source>
</evidence>
<dbReference type="InterPro" id="IPR000182">
    <property type="entry name" value="GNAT_dom"/>
</dbReference>
<dbReference type="Gene3D" id="3.40.630.30">
    <property type="match status" value="1"/>
</dbReference>
<dbReference type="PANTHER" id="PTHR43792:SF9">
    <property type="entry name" value="RIBOSOMAL-PROTEIN-ALANINE ACETYLTRANSFERASE"/>
    <property type="match status" value="1"/>
</dbReference>
<dbReference type="InterPro" id="IPR016181">
    <property type="entry name" value="Acyl_CoA_acyltransferase"/>
</dbReference>
<dbReference type="GO" id="GO:0005737">
    <property type="term" value="C:cytoplasm"/>
    <property type="evidence" value="ECO:0007669"/>
    <property type="project" value="TreeGrafter"/>
</dbReference>
<dbReference type="EMBL" id="JAGSOJ010000001">
    <property type="protein sequence ID" value="MCM1988520.1"/>
    <property type="molecule type" value="Genomic_DNA"/>
</dbReference>
<dbReference type="Proteomes" id="UP001056429">
    <property type="component" value="Unassembled WGS sequence"/>
</dbReference>
<proteinExistence type="predicted"/>
<reference evidence="2" key="2">
    <citation type="submission" date="2021-04" db="EMBL/GenBank/DDBJ databases">
        <authorList>
            <person name="Dong X."/>
        </authorList>
    </citation>
    <scope>NUCLEOTIDE SEQUENCE</scope>
    <source>
        <strain evidence="2">ZWT</strain>
    </source>
</reference>
<gene>
    <name evidence="2" type="ORF">KDK92_02125</name>
</gene>
<sequence length="190" mass="22107">MGIGINMRVFEEFPVIEGERIKLDRIKSENEEELYEILSDSDVAEYDWFEPIDTVERTEKFINHYDEEYEEKEEITWGIFNKANGKLVGICNLGDFEDSSRRCEVGYDIKKSEWNKGYATEAIKMLVKFALCDMNLNRVEAFVTPGNDRSVRVLEKSGFVREGLVRERDFIKGELVDGIIMAILKSDYCK</sequence>
<dbReference type="PANTHER" id="PTHR43792">
    <property type="entry name" value="GNAT FAMILY, PUTATIVE (AFU_ORTHOLOGUE AFUA_3G00765)-RELATED-RELATED"/>
    <property type="match status" value="1"/>
</dbReference>
<dbReference type="AlphaFoldDB" id="A0A9J6NZF9"/>
<dbReference type="Pfam" id="PF13302">
    <property type="entry name" value="Acetyltransf_3"/>
    <property type="match status" value="1"/>
</dbReference>
<evidence type="ECO:0000259" key="1">
    <source>
        <dbReference type="PROSITE" id="PS51186"/>
    </source>
</evidence>
<reference evidence="2" key="1">
    <citation type="journal article" date="2021" name="mSystems">
        <title>Bacteria and Archaea Synergistically Convert Glycine Betaine to Biogenic Methane in the Formosa Cold Seep of the South China Sea.</title>
        <authorList>
            <person name="Li L."/>
            <person name="Zhang W."/>
            <person name="Zhang S."/>
            <person name="Song L."/>
            <person name="Sun Q."/>
            <person name="Zhang H."/>
            <person name="Xiang H."/>
            <person name="Dong X."/>
        </authorList>
    </citation>
    <scope>NUCLEOTIDE SEQUENCE</scope>
    <source>
        <strain evidence="2">ZWT</strain>
    </source>
</reference>
<name>A0A9J6NZF9_9CLOT</name>
<dbReference type="GO" id="GO:0008999">
    <property type="term" value="F:protein-N-terminal-alanine acetyltransferase activity"/>
    <property type="evidence" value="ECO:0007669"/>
    <property type="project" value="TreeGrafter"/>
</dbReference>
<organism evidence="2 3">
    <name type="scientific">Oceanirhabdus seepicola</name>
    <dbReference type="NCBI Taxonomy" id="2828781"/>
    <lineage>
        <taxon>Bacteria</taxon>
        <taxon>Bacillati</taxon>
        <taxon>Bacillota</taxon>
        <taxon>Clostridia</taxon>
        <taxon>Eubacteriales</taxon>
        <taxon>Clostridiaceae</taxon>
        <taxon>Oceanirhabdus</taxon>
    </lineage>
</organism>
<dbReference type="SUPFAM" id="SSF55729">
    <property type="entry name" value="Acyl-CoA N-acyltransferases (Nat)"/>
    <property type="match status" value="1"/>
</dbReference>
<dbReference type="RefSeq" id="WP_250857385.1">
    <property type="nucleotide sequence ID" value="NZ_JAGSOJ010000001.1"/>
</dbReference>
<dbReference type="InterPro" id="IPR051531">
    <property type="entry name" value="N-acetyltransferase"/>
</dbReference>
<feature type="domain" description="N-acetyltransferase" evidence="1">
    <location>
        <begin position="21"/>
        <end position="186"/>
    </location>
</feature>
<evidence type="ECO:0000313" key="2">
    <source>
        <dbReference type="EMBL" id="MCM1988520.1"/>
    </source>
</evidence>
<protein>
    <submittedName>
        <fullName evidence="2">GNAT family N-acetyltransferase</fullName>
    </submittedName>
</protein>